<keyword evidence="2" id="KW-0949">S-adenosyl-L-methionine</keyword>
<dbReference type="SFLD" id="SFLDG01067">
    <property type="entry name" value="SPASM/twitch_domain_containing"/>
    <property type="match status" value="1"/>
</dbReference>
<dbReference type="InterPro" id="IPR050377">
    <property type="entry name" value="Radical_SAM_PqqE_MftC-like"/>
</dbReference>
<dbReference type="PANTHER" id="PTHR11228:SF7">
    <property type="entry name" value="PQQA PEPTIDE CYCLASE"/>
    <property type="match status" value="1"/>
</dbReference>
<protein>
    <submittedName>
        <fullName evidence="7">Metallo cofactor biosynthesis protein</fullName>
    </submittedName>
</protein>
<reference evidence="8" key="1">
    <citation type="submission" date="2016-02" db="EMBL/GenBank/DDBJ databases">
        <authorList>
            <person name="Holder M.E."/>
            <person name="Ajami N.J."/>
            <person name="Petrosino J.F."/>
        </authorList>
    </citation>
    <scope>NUCLEOTIDE SEQUENCE [LARGE SCALE GENOMIC DNA]</scope>
    <source>
        <strain evidence="8">CCUG 45958</strain>
    </source>
</reference>
<dbReference type="InterPro" id="IPR058240">
    <property type="entry name" value="rSAM_sf"/>
</dbReference>
<accession>A0A0X8JI46</accession>
<dbReference type="EMBL" id="CP014229">
    <property type="protein sequence ID" value="AMD89159.1"/>
    <property type="molecule type" value="Genomic_DNA"/>
</dbReference>
<evidence type="ECO:0000313" key="7">
    <source>
        <dbReference type="EMBL" id="AMD89159.1"/>
    </source>
</evidence>
<evidence type="ECO:0000256" key="3">
    <source>
        <dbReference type="ARBA" id="ARBA00022723"/>
    </source>
</evidence>
<dbReference type="InterPro" id="IPR013785">
    <property type="entry name" value="Aldolase_TIM"/>
</dbReference>
<keyword evidence="4" id="KW-0408">Iron</keyword>
<sequence>MKFCLNLCNDINFEPDAVQPCCNVHAIAVPRFPFTGGRLDMAAYARHIQNVVEQLQKGGAVCRGCPECIEINAPQDSAARLLFRSVSINMHRHLCNCRCVYCDLWRGHGAGYAILPVLRSLEEQKVLRRDCFFSWGGGEPGILPDFEEASQWILHNGWPQYVHTNALRFSPAIAALLRDGKGGVNVSLDSASPEVYRAVKGVDGFTRVTANIERYRAAAREAGLIHLKYIIFEKNNAVAELERFFALCRALDVTSVQFSLNFQELNGAGPAPKTLLGAAFFRHRAASLGMACVPFFIPKRWLSVIDELEQRHFSGAVERSLP</sequence>
<feature type="domain" description="Radical SAM core" evidence="6">
    <location>
        <begin position="94"/>
        <end position="221"/>
    </location>
</feature>
<dbReference type="STRING" id="44742.AXF13_02980"/>
<dbReference type="Proteomes" id="UP000069241">
    <property type="component" value="Chromosome"/>
</dbReference>
<evidence type="ECO:0000256" key="4">
    <source>
        <dbReference type="ARBA" id="ARBA00023004"/>
    </source>
</evidence>
<dbReference type="Pfam" id="PF04055">
    <property type="entry name" value="Radical_SAM"/>
    <property type="match status" value="1"/>
</dbReference>
<dbReference type="GO" id="GO:0051536">
    <property type="term" value="F:iron-sulfur cluster binding"/>
    <property type="evidence" value="ECO:0007669"/>
    <property type="project" value="UniProtKB-KW"/>
</dbReference>
<comment type="cofactor">
    <cofactor evidence="1">
        <name>[4Fe-4S] cluster</name>
        <dbReference type="ChEBI" id="CHEBI:49883"/>
    </cofactor>
</comment>
<keyword evidence="5" id="KW-0411">Iron-sulfur</keyword>
<dbReference type="PANTHER" id="PTHR11228">
    <property type="entry name" value="RADICAL SAM DOMAIN PROTEIN"/>
    <property type="match status" value="1"/>
</dbReference>
<keyword evidence="8" id="KW-1185">Reference proteome</keyword>
<evidence type="ECO:0000259" key="6">
    <source>
        <dbReference type="Pfam" id="PF04055"/>
    </source>
</evidence>
<dbReference type="GO" id="GO:0046872">
    <property type="term" value="F:metal ion binding"/>
    <property type="evidence" value="ECO:0007669"/>
    <property type="project" value="UniProtKB-KW"/>
</dbReference>
<dbReference type="CDD" id="cd01335">
    <property type="entry name" value="Radical_SAM"/>
    <property type="match status" value="1"/>
</dbReference>
<dbReference type="SUPFAM" id="SSF102114">
    <property type="entry name" value="Radical SAM enzymes"/>
    <property type="match status" value="1"/>
</dbReference>
<gene>
    <name evidence="7" type="ORF">AXF13_02980</name>
</gene>
<keyword evidence="3" id="KW-0479">Metal-binding</keyword>
<dbReference type="GO" id="GO:0003824">
    <property type="term" value="F:catalytic activity"/>
    <property type="evidence" value="ECO:0007669"/>
    <property type="project" value="InterPro"/>
</dbReference>
<evidence type="ECO:0000256" key="1">
    <source>
        <dbReference type="ARBA" id="ARBA00001966"/>
    </source>
</evidence>
<proteinExistence type="predicted"/>
<evidence type="ECO:0000256" key="2">
    <source>
        <dbReference type="ARBA" id="ARBA00022691"/>
    </source>
</evidence>
<dbReference type="InterPro" id="IPR007197">
    <property type="entry name" value="rSAM"/>
</dbReference>
<evidence type="ECO:0000256" key="5">
    <source>
        <dbReference type="ARBA" id="ARBA00023014"/>
    </source>
</evidence>
<name>A0A0X8JI46_9BACT</name>
<dbReference type="SFLD" id="SFLDS00029">
    <property type="entry name" value="Radical_SAM"/>
    <property type="match status" value="1"/>
</dbReference>
<dbReference type="AlphaFoldDB" id="A0A0X8JI46"/>
<dbReference type="RefSeq" id="WP_062251583.1">
    <property type="nucleotide sequence ID" value="NZ_CP014229.1"/>
</dbReference>
<dbReference type="KEGG" id="dfi:AXF13_02980"/>
<organism evidence="7 8">
    <name type="scientific">Desulfovibrio fairfieldensis</name>
    <dbReference type="NCBI Taxonomy" id="44742"/>
    <lineage>
        <taxon>Bacteria</taxon>
        <taxon>Pseudomonadati</taxon>
        <taxon>Thermodesulfobacteriota</taxon>
        <taxon>Desulfovibrionia</taxon>
        <taxon>Desulfovibrionales</taxon>
        <taxon>Desulfovibrionaceae</taxon>
        <taxon>Desulfovibrio</taxon>
    </lineage>
</organism>
<evidence type="ECO:0000313" key="8">
    <source>
        <dbReference type="Proteomes" id="UP000069241"/>
    </source>
</evidence>
<dbReference type="Gene3D" id="3.20.20.70">
    <property type="entry name" value="Aldolase class I"/>
    <property type="match status" value="1"/>
</dbReference>